<sequence length="108" mass="12675">MTDELEAIRQQRLQEMQAQQAMSAQQEQTAVKTDARKQEAMRQTLTPEARERLNTLKMTKPELVEQIELQLIQLAQSGKIKNKIDDAQLKKLLNQMMPVKRDMRITRR</sequence>
<dbReference type="InterPro" id="IPR022889">
    <property type="entry name" value="DNA_bind_arc"/>
</dbReference>
<comment type="similarity">
    <text evidence="1 3">Belongs to the PDCD5 family.</text>
</comment>
<dbReference type="EMBL" id="CAJHIP010000013">
    <property type="protein sequence ID" value="CAD6492911.1"/>
    <property type="molecule type" value="Genomic_DNA"/>
</dbReference>
<evidence type="ECO:0000313" key="7">
    <source>
        <dbReference type="Proteomes" id="UP000603056"/>
    </source>
</evidence>
<gene>
    <name evidence="6" type="ORF">EMLJLAPB_01024</name>
    <name evidence="5" type="ORF">FFODKBPE_00385</name>
</gene>
<evidence type="ECO:0000256" key="1">
    <source>
        <dbReference type="ARBA" id="ARBA00010490"/>
    </source>
</evidence>
<dbReference type="AlphaFoldDB" id="A0A811T9C5"/>
<dbReference type="EMBL" id="CAJHIS010000038">
    <property type="protein sequence ID" value="CAD6494927.1"/>
    <property type="molecule type" value="Genomic_DNA"/>
</dbReference>
<dbReference type="InterPro" id="IPR036883">
    <property type="entry name" value="PDCD5-like_sf"/>
</dbReference>
<dbReference type="PIRSF" id="PIRSF015730">
    <property type="entry name" value="TFAR19"/>
    <property type="match status" value="1"/>
</dbReference>
<dbReference type="PANTHER" id="PTHR10840">
    <property type="entry name" value="PROGRAMMED CELL DEATH PROTEIN 5"/>
    <property type="match status" value="1"/>
</dbReference>
<dbReference type="Proteomes" id="UP000603056">
    <property type="component" value="Unassembled WGS sequence"/>
</dbReference>
<dbReference type="InterPro" id="IPR002836">
    <property type="entry name" value="PDCD5-like"/>
</dbReference>
<dbReference type="HAMAP" id="MF_00026">
    <property type="entry name" value="dsDNA_bind"/>
    <property type="match status" value="1"/>
</dbReference>
<organism evidence="5 7">
    <name type="scientific">Candidatus Argoarchaeum ethanivorans</name>
    <dbReference type="NCBI Taxonomy" id="2608793"/>
    <lineage>
        <taxon>Archaea</taxon>
        <taxon>Methanobacteriati</taxon>
        <taxon>Methanobacteriota</taxon>
        <taxon>Stenosarchaea group</taxon>
        <taxon>Methanomicrobia</taxon>
        <taxon>Methanosarcinales</taxon>
        <taxon>Methanosarcinales incertae sedis</taxon>
        <taxon>GOM Arc I cluster</taxon>
        <taxon>Candidatus Argoarchaeum</taxon>
    </lineage>
</organism>
<evidence type="ECO:0000256" key="2">
    <source>
        <dbReference type="ARBA" id="ARBA00023125"/>
    </source>
</evidence>
<evidence type="ECO:0000256" key="3">
    <source>
        <dbReference type="HAMAP-Rule" id="MF_00026"/>
    </source>
</evidence>
<dbReference type="SUPFAM" id="SSF46950">
    <property type="entry name" value="Double-stranded DNA-binding domain"/>
    <property type="match status" value="1"/>
</dbReference>
<proteinExistence type="inferred from homology"/>
<dbReference type="PANTHER" id="PTHR10840:SF0">
    <property type="entry name" value="PROGRAMMED CELL DEATH PROTEIN 5"/>
    <property type="match status" value="1"/>
</dbReference>
<dbReference type="NCBIfam" id="NF003268">
    <property type="entry name" value="PRK04239.1"/>
    <property type="match status" value="1"/>
</dbReference>
<protein>
    <recommendedName>
        <fullName evidence="3">DNA-binding protein EMLJLAPB_01024</fullName>
    </recommendedName>
</protein>
<keyword evidence="2 3" id="KW-0238">DNA-binding</keyword>
<name>A0A811T9C5_9EURY</name>
<comment type="caution">
    <text evidence="5">The sequence shown here is derived from an EMBL/GenBank/DDBJ whole genome shotgun (WGS) entry which is preliminary data.</text>
</comment>
<reference evidence="5" key="1">
    <citation type="submission" date="2020-10" db="EMBL/GenBank/DDBJ databases">
        <authorList>
            <person name="Hahn C.J."/>
            <person name="Laso-Perez R."/>
            <person name="Vulcano F."/>
            <person name="Vaziourakis K.-M."/>
            <person name="Stokke R."/>
            <person name="Steen I.H."/>
            <person name="Teske A."/>
            <person name="Boetius A."/>
            <person name="Liebeke M."/>
            <person name="Amann R."/>
            <person name="Knittel K."/>
        </authorList>
    </citation>
    <scope>NUCLEOTIDE SEQUENCE</scope>
    <source>
        <strain evidence="6">Gfbio:e3339647-f889-4370-9287-4fb5cb688e4c:AG392D22_GoMArc1</strain>
        <strain evidence="5">Gfbio:e3339647-f889-4370-9287-4fb5cb688e4c:AG394J04_GoMArc1</strain>
    </source>
</reference>
<dbReference type="GO" id="GO:0003677">
    <property type="term" value="F:DNA binding"/>
    <property type="evidence" value="ECO:0007669"/>
    <property type="project" value="UniProtKB-UniRule"/>
</dbReference>
<evidence type="ECO:0000256" key="4">
    <source>
        <dbReference type="SAM" id="MobiDB-lite"/>
    </source>
</evidence>
<dbReference type="Proteomes" id="UP000634805">
    <property type="component" value="Unassembled WGS sequence"/>
</dbReference>
<dbReference type="Gene3D" id="1.10.8.140">
    <property type="entry name" value="PDCD5-like"/>
    <property type="match status" value="1"/>
</dbReference>
<dbReference type="Pfam" id="PF01984">
    <property type="entry name" value="dsDNA_bind"/>
    <property type="match status" value="1"/>
</dbReference>
<evidence type="ECO:0000313" key="6">
    <source>
        <dbReference type="EMBL" id="CAD6494927.1"/>
    </source>
</evidence>
<accession>A0A811T9C5</accession>
<feature type="region of interest" description="Disordered" evidence="4">
    <location>
        <begin position="21"/>
        <end position="44"/>
    </location>
</feature>
<dbReference type="GO" id="GO:0005829">
    <property type="term" value="C:cytosol"/>
    <property type="evidence" value="ECO:0007669"/>
    <property type="project" value="TreeGrafter"/>
</dbReference>
<evidence type="ECO:0000313" key="5">
    <source>
        <dbReference type="EMBL" id="CAD6492911.1"/>
    </source>
</evidence>